<reference evidence="2 3" key="1">
    <citation type="submission" date="2017-08" db="EMBL/GenBank/DDBJ databases">
        <authorList>
            <person name="de Groot N.N."/>
        </authorList>
    </citation>
    <scope>NUCLEOTIDE SEQUENCE [LARGE SCALE GENOMIC DNA]</scope>
    <source>
        <strain evidence="2 3">JC228</strain>
    </source>
</reference>
<evidence type="ECO:0000313" key="2">
    <source>
        <dbReference type="EMBL" id="SNX70006.1"/>
    </source>
</evidence>
<protein>
    <submittedName>
        <fullName evidence="2">Sporulation protein YhaL</fullName>
    </submittedName>
</protein>
<keyword evidence="1" id="KW-0472">Membrane</keyword>
<proteinExistence type="predicted"/>
<organism evidence="2 3">
    <name type="scientific">Bacillus oleivorans</name>
    <dbReference type="NCBI Taxonomy" id="1448271"/>
    <lineage>
        <taxon>Bacteria</taxon>
        <taxon>Bacillati</taxon>
        <taxon>Bacillota</taxon>
        <taxon>Bacilli</taxon>
        <taxon>Bacillales</taxon>
        <taxon>Bacillaceae</taxon>
        <taxon>Bacillus</taxon>
    </lineage>
</organism>
<gene>
    <name evidence="2" type="ORF">SAMN05877753_103389</name>
</gene>
<feature type="transmembrane region" description="Helical" evidence="1">
    <location>
        <begin position="6"/>
        <end position="22"/>
    </location>
</feature>
<keyword evidence="1" id="KW-0812">Transmembrane</keyword>
<evidence type="ECO:0000313" key="3">
    <source>
        <dbReference type="Proteomes" id="UP000219546"/>
    </source>
</evidence>
<dbReference type="EMBL" id="OAOP01000003">
    <property type="protein sequence ID" value="SNX70006.1"/>
    <property type="molecule type" value="Genomic_DNA"/>
</dbReference>
<evidence type="ECO:0000256" key="1">
    <source>
        <dbReference type="SAM" id="Phobius"/>
    </source>
</evidence>
<dbReference type="AlphaFoldDB" id="A0A285CSI2"/>
<sequence>MDVPFWVILIVIGIIVSGIMTVKAGKDEQKEEEAFIEKEGEIFLERMEKEKERKQQVSSS</sequence>
<dbReference type="InterPro" id="IPR025428">
    <property type="entry name" value="Spore_YhaL"/>
</dbReference>
<name>A0A285CSI2_9BACI</name>
<dbReference type="Pfam" id="PF14147">
    <property type="entry name" value="Spore_YhaL"/>
    <property type="match status" value="1"/>
</dbReference>
<accession>A0A285CSI2</accession>
<keyword evidence="1" id="KW-1133">Transmembrane helix</keyword>
<dbReference type="Proteomes" id="UP000219546">
    <property type="component" value="Unassembled WGS sequence"/>
</dbReference>
<keyword evidence="3" id="KW-1185">Reference proteome</keyword>